<accession>A0A5B7XYT2</accession>
<evidence type="ECO:0000313" key="3">
    <source>
        <dbReference type="EMBL" id="QCZ52049.1"/>
    </source>
</evidence>
<sequence>MSFFIIVLIACGVAWFIHAKFHVSWGKIWAGIGTVAFLLVRWAFNQEHEQHQKIAERVRRMSTYNNEELKDHANNFNYSPQERSSARREMQRRRENGTGPF</sequence>
<dbReference type="EMBL" id="CP031198">
    <property type="protein sequence ID" value="QCZ52049.1"/>
    <property type="molecule type" value="Genomic_DNA"/>
</dbReference>
<evidence type="ECO:0000256" key="1">
    <source>
        <dbReference type="SAM" id="MobiDB-lite"/>
    </source>
</evidence>
<proteinExistence type="predicted"/>
<dbReference type="Proteomes" id="UP000307074">
    <property type="component" value="Chromosome"/>
</dbReference>
<keyword evidence="2" id="KW-0812">Transmembrane</keyword>
<feature type="transmembrane region" description="Helical" evidence="2">
    <location>
        <begin position="26"/>
        <end position="44"/>
    </location>
</feature>
<protein>
    <submittedName>
        <fullName evidence="3">Uncharacterized protein</fullName>
    </submittedName>
</protein>
<keyword evidence="2" id="KW-0472">Membrane</keyword>
<evidence type="ECO:0000313" key="4">
    <source>
        <dbReference type="Proteomes" id="UP000307074"/>
    </source>
</evidence>
<gene>
    <name evidence="3" type="ORF">UCCLBBS449_0047</name>
</gene>
<organism evidence="3 4">
    <name type="scientific">Levilactobacillus brevis</name>
    <name type="common">Lactobacillus brevis</name>
    <dbReference type="NCBI Taxonomy" id="1580"/>
    <lineage>
        <taxon>Bacteria</taxon>
        <taxon>Bacillati</taxon>
        <taxon>Bacillota</taxon>
        <taxon>Bacilli</taxon>
        <taxon>Lactobacillales</taxon>
        <taxon>Lactobacillaceae</taxon>
        <taxon>Levilactobacillus</taxon>
    </lineage>
</organism>
<evidence type="ECO:0000256" key="2">
    <source>
        <dbReference type="SAM" id="Phobius"/>
    </source>
</evidence>
<keyword evidence="2" id="KW-1133">Transmembrane helix</keyword>
<dbReference type="AlphaFoldDB" id="A0A5B7XYT2"/>
<reference evidence="3 4" key="1">
    <citation type="submission" date="2018-07" db="EMBL/GenBank/DDBJ databases">
        <authorList>
            <person name="Feyereisen M."/>
        </authorList>
    </citation>
    <scope>NUCLEOTIDE SEQUENCE [LARGE SCALE GENOMIC DNA]</scope>
    <source>
        <strain evidence="3 4">UCCLBBS449</strain>
    </source>
</reference>
<name>A0A5B7XYT2_LEVBR</name>
<feature type="compositionally biased region" description="Basic and acidic residues" evidence="1">
    <location>
        <begin position="84"/>
        <end position="101"/>
    </location>
</feature>
<feature type="region of interest" description="Disordered" evidence="1">
    <location>
        <begin position="68"/>
        <end position="101"/>
    </location>
</feature>